<dbReference type="EMBL" id="JAMYWD010000008">
    <property type="protein sequence ID" value="KAJ4964134.1"/>
    <property type="molecule type" value="Genomic_DNA"/>
</dbReference>
<keyword evidence="1" id="KW-0430">Lectin</keyword>
<evidence type="ECO:0000259" key="2">
    <source>
        <dbReference type="PROSITE" id="PS51752"/>
    </source>
</evidence>
<sequence>MEMMMVKVGPHGSSSGNTWDDKGKSMLTQIFISYGTTKVRSIQTAHMVGEKLELSEKHGANGRLFKTIDIDYPSEFLIGISGYTGSVSGVNNPALQLQIVAVAICTPKSSPVKLLLTQRPAAVNINSLWNPKRGWR</sequence>
<dbReference type="Pfam" id="PF01419">
    <property type="entry name" value="Jacalin"/>
    <property type="match status" value="1"/>
</dbReference>
<dbReference type="PROSITE" id="PS51752">
    <property type="entry name" value="JACALIN_LECTIN"/>
    <property type="match status" value="1"/>
</dbReference>
<dbReference type="OrthoDB" id="581739at2759"/>
<dbReference type="InterPro" id="IPR036404">
    <property type="entry name" value="Jacalin-like_lectin_dom_sf"/>
</dbReference>
<comment type="caution">
    <text evidence="3">The sequence shown here is derived from an EMBL/GenBank/DDBJ whole genome shotgun (WGS) entry which is preliminary data.</text>
</comment>
<keyword evidence="4" id="KW-1185">Reference proteome</keyword>
<name>A0A9Q0HI37_9MAGN</name>
<gene>
    <name evidence="3" type="ORF">NE237_024073</name>
</gene>
<dbReference type="PANTHER" id="PTHR47293">
    <property type="entry name" value="JACALIN-RELATED LECTIN 3"/>
    <property type="match status" value="1"/>
</dbReference>
<dbReference type="Gene3D" id="2.100.10.30">
    <property type="entry name" value="Jacalin-like lectin domain"/>
    <property type="match status" value="1"/>
</dbReference>
<evidence type="ECO:0000313" key="4">
    <source>
        <dbReference type="Proteomes" id="UP001141806"/>
    </source>
</evidence>
<proteinExistence type="predicted"/>
<dbReference type="Proteomes" id="UP001141806">
    <property type="component" value="Unassembled WGS sequence"/>
</dbReference>
<dbReference type="InterPro" id="IPR001229">
    <property type="entry name" value="Jacalin-like_lectin_dom"/>
</dbReference>
<organism evidence="3 4">
    <name type="scientific">Protea cynaroides</name>
    <dbReference type="NCBI Taxonomy" id="273540"/>
    <lineage>
        <taxon>Eukaryota</taxon>
        <taxon>Viridiplantae</taxon>
        <taxon>Streptophyta</taxon>
        <taxon>Embryophyta</taxon>
        <taxon>Tracheophyta</taxon>
        <taxon>Spermatophyta</taxon>
        <taxon>Magnoliopsida</taxon>
        <taxon>Proteales</taxon>
        <taxon>Proteaceae</taxon>
        <taxon>Protea</taxon>
    </lineage>
</organism>
<evidence type="ECO:0000256" key="1">
    <source>
        <dbReference type="ARBA" id="ARBA00022734"/>
    </source>
</evidence>
<dbReference type="AlphaFoldDB" id="A0A9Q0HI37"/>
<reference evidence="3" key="1">
    <citation type="journal article" date="2023" name="Plant J.">
        <title>The genome of the king protea, Protea cynaroides.</title>
        <authorList>
            <person name="Chang J."/>
            <person name="Duong T.A."/>
            <person name="Schoeman C."/>
            <person name="Ma X."/>
            <person name="Roodt D."/>
            <person name="Barker N."/>
            <person name="Li Z."/>
            <person name="Van de Peer Y."/>
            <person name="Mizrachi E."/>
        </authorList>
    </citation>
    <scope>NUCLEOTIDE SEQUENCE</scope>
    <source>
        <tissue evidence="3">Young leaves</tissue>
    </source>
</reference>
<dbReference type="SUPFAM" id="SSF51101">
    <property type="entry name" value="Mannose-binding lectins"/>
    <property type="match status" value="1"/>
</dbReference>
<accession>A0A9Q0HI37</accession>
<evidence type="ECO:0000313" key="3">
    <source>
        <dbReference type="EMBL" id="KAJ4964134.1"/>
    </source>
</evidence>
<dbReference type="PANTHER" id="PTHR47293:SF70">
    <property type="entry name" value="JACALIN-RELATED LECTIN 24-RELATED"/>
    <property type="match status" value="1"/>
</dbReference>
<dbReference type="GO" id="GO:0030246">
    <property type="term" value="F:carbohydrate binding"/>
    <property type="evidence" value="ECO:0007669"/>
    <property type="project" value="UniProtKB-KW"/>
</dbReference>
<protein>
    <recommendedName>
        <fullName evidence="2">Jacalin-type lectin domain-containing protein</fullName>
    </recommendedName>
</protein>
<feature type="domain" description="Jacalin-type lectin" evidence="2">
    <location>
        <begin position="5"/>
        <end position="136"/>
    </location>
</feature>